<dbReference type="EMBL" id="KZ084155">
    <property type="protein sequence ID" value="OSC97205.1"/>
    <property type="molecule type" value="Genomic_DNA"/>
</dbReference>
<reference evidence="2 3" key="1">
    <citation type="journal article" date="2015" name="Biotechnol. Biofuels">
        <title>Enhanced degradation of softwood versus hardwood by the white-rot fungus Pycnoporus coccineus.</title>
        <authorList>
            <person name="Couturier M."/>
            <person name="Navarro D."/>
            <person name="Chevret D."/>
            <person name="Henrissat B."/>
            <person name="Piumi F."/>
            <person name="Ruiz-Duenas F.J."/>
            <person name="Martinez A.T."/>
            <person name="Grigoriev I.V."/>
            <person name="Riley R."/>
            <person name="Lipzen A."/>
            <person name="Berrin J.G."/>
            <person name="Master E.R."/>
            <person name="Rosso M.N."/>
        </authorList>
    </citation>
    <scope>NUCLEOTIDE SEQUENCE [LARGE SCALE GENOMIC DNA]</scope>
    <source>
        <strain evidence="2 3">BRFM310</strain>
    </source>
</reference>
<protein>
    <recommendedName>
        <fullName evidence="4">F-box domain-containing protein</fullName>
    </recommendedName>
</protein>
<dbReference type="STRING" id="1353009.A0A1Y2I7V2"/>
<evidence type="ECO:0008006" key="4">
    <source>
        <dbReference type="Google" id="ProtNLM"/>
    </source>
</evidence>
<name>A0A1Y2I7V2_TRAC3</name>
<evidence type="ECO:0000256" key="1">
    <source>
        <dbReference type="SAM" id="MobiDB-lite"/>
    </source>
</evidence>
<proteinExistence type="predicted"/>
<accession>A0A1Y2I7V2</accession>
<dbReference type="AlphaFoldDB" id="A0A1Y2I7V2"/>
<keyword evidence="3" id="KW-1185">Reference proteome</keyword>
<dbReference type="Proteomes" id="UP000193067">
    <property type="component" value="Unassembled WGS sequence"/>
</dbReference>
<organism evidence="2 3">
    <name type="scientific">Trametes coccinea (strain BRFM310)</name>
    <name type="common">Pycnoporus coccineus</name>
    <dbReference type="NCBI Taxonomy" id="1353009"/>
    <lineage>
        <taxon>Eukaryota</taxon>
        <taxon>Fungi</taxon>
        <taxon>Dikarya</taxon>
        <taxon>Basidiomycota</taxon>
        <taxon>Agaricomycotina</taxon>
        <taxon>Agaricomycetes</taxon>
        <taxon>Polyporales</taxon>
        <taxon>Polyporaceae</taxon>
        <taxon>Trametes</taxon>
    </lineage>
</organism>
<sequence>MPKFSGHYAAPSVYEVLAALLRGRPLCPNIKALRYGRDETTPLSIFRSFHILMGPQLQEVHIYSHTAPLPNRPPERDVADDEHTASLLATLKERAPGLRKVHITLAPSRDLVRAAVGPFVCALTNENLVSVQMVRELPLDPEAFCHLGKLPRLRTLNVDVNHPAWTTYTTTSDPHNDARPLFPSLRRLQINGVTLIAPTKLLSFIGSPVLRELTINASSDVPRHELYPLFAAIAALPAGRASLTTLCVQVGSVTRGDQDVADAGPAARAGWAYADNIPDPVGEKTLEPLLAMPRLEDIMLHIPCPFDFTDGLLHKLAAAWPDINRLILGSACLMLEFLKHKESDGVDTTNSKSSAKDAENPAPTGGEGQRAAPKPCRWRKPRASLLALHAFAELCPKLSVLGLEVDADLTPLPRRLREPRPNPRVPPRGHPLDSLHVGLSPIDNPLAVAALLSDWFPWLQEITSGWDAIDEGPGADWDEEEDEDEEGGILELEGWSDARAHRIRWDRVRNLIPKFAAVRRQERRWRAKEVPVAAGLGPAPAPTLDEEPMDLHDDHLWDLDSDDSIMAF</sequence>
<feature type="region of interest" description="Disordered" evidence="1">
    <location>
        <begin position="343"/>
        <end position="376"/>
    </location>
</feature>
<gene>
    <name evidence="2" type="ORF">PYCCODRAFT_1440406</name>
</gene>
<evidence type="ECO:0000313" key="3">
    <source>
        <dbReference type="Proteomes" id="UP000193067"/>
    </source>
</evidence>
<dbReference type="OrthoDB" id="2803881at2759"/>
<evidence type="ECO:0000313" key="2">
    <source>
        <dbReference type="EMBL" id="OSC97205.1"/>
    </source>
</evidence>